<evidence type="ECO:0000259" key="2">
    <source>
        <dbReference type="Pfam" id="PF00248"/>
    </source>
</evidence>
<dbReference type="PANTHER" id="PTHR43364">
    <property type="entry name" value="NADH-SPECIFIC METHYLGLYOXAL REDUCTASE-RELATED"/>
    <property type="match status" value="1"/>
</dbReference>
<protein>
    <recommendedName>
        <fullName evidence="2">NADP-dependent oxidoreductase domain-containing protein</fullName>
    </recommendedName>
</protein>
<accession>A0A7S0YZV7</accession>
<dbReference type="EMBL" id="HBFN01017219">
    <property type="protein sequence ID" value="CAD8796412.1"/>
    <property type="molecule type" value="Transcribed_RNA"/>
</dbReference>
<organism evidence="3">
    <name type="scientific">Hemiselmis tepida</name>
    <dbReference type="NCBI Taxonomy" id="464990"/>
    <lineage>
        <taxon>Eukaryota</taxon>
        <taxon>Cryptophyceae</taxon>
        <taxon>Cryptomonadales</taxon>
        <taxon>Hemiselmidaceae</taxon>
        <taxon>Hemiselmis</taxon>
    </lineage>
</organism>
<keyword evidence="1" id="KW-0732">Signal</keyword>
<dbReference type="Pfam" id="PF00248">
    <property type="entry name" value="Aldo_ket_red"/>
    <property type="match status" value="1"/>
</dbReference>
<dbReference type="CDD" id="cd19094">
    <property type="entry name" value="AKR_Tas-like"/>
    <property type="match status" value="1"/>
</dbReference>
<reference evidence="3" key="1">
    <citation type="submission" date="2021-01" db="EMBL/GenBank/DDBJ databases">
        <authorList>
            <person name="Corre E."/>
            <person name="Pelletier E."/>
            <person name="Niang G."/>
            <person name="Scheremetjew M."/>
            <person name="Finn R."/>
            <person name="Kale V."/>
            <person name="Holt S."/>
            <person name="Cochrane G."/>
            <person name="Meng A."/>
            <person name="Brown T."/>
            <person name="Cohen L."/>
        </authorList>
    </citation>
    <scope>NUCLEOTIDE SEQUENCE</scope>
    <source>
        <strain evidence="3">CCMP443</strain>
    </source>
</reference>
<dbReference type="Gene3D" id="3.20.20.100">
    <property type="entry name" value="NADP-dependent oxidoreductase domain"/>
    <property type="match status" value="1"/>
</dbReference>
<dbReference type="InterPro" id="IPR023210">
    <property type="entry name" value="NADP_OxRdtase_dom"/>
</dbReference>
<dbReference type="PANTHER" id="PTHR43364:SF17">
    <property type="entry name" value="ALDO KETO REDUCTASE"/>
    <property type="match status" value="1"/>
</dbReference>
<evidence type="ECO:0000256" key="1">
    <source>
        <dbReference type="SAM" id="SignalP"/>
    </source>
</evidence>
<dbReference type="AlphaFoldDB" id="A0A7S0YZV7"/>
<dbReference type="GO" id="GO:0016491">
    <property type="term" value="F:oxidoreductase activity"/>
    <property type="evidence" value="ECO:0007669"/>
    <property type="project" value="InterPro"/>
</dbReference>
<dbReference type="PRINTS" id="PR00069">
    <property type="entry name" value="ALDKETRDTASE"/>
</dbReference>
<proteinExistence type="predicted"/>
<dbReference type="InterPro" id="IPR020471">
    <property type="entry name" value="AKR"/>
</dbReference>
<dbReference type="SUPFAM" id="SSF51430">
    <property type="entry name" value="NAD(P)-linked oxidoreductase"/>
    <property type="match status" value="1"/>
</dbReference>
<dbReference type="InterPro" id="IPR036812">
    <property type="entry name" value="NAD(P)_OxRdtase_dom_sf"/>
</dbReference>
<name>A0A7S0YZV7_9CRYP</name>
<feature type="domain" description="NADP-dependent oxidoreductase" evidence="2">
    <location>
        <begin position="19"/>
        <end position="363"/>
    </location>
</feature>
<sequence length="389" mass="42874">MPVPSVMLGSSGVFVSMCCLGTMTWGDQNTESDAHAQLDYYVFKSGIQNPFVDTAELYPVPPKAETVGRTEVYIGNWLEKNPGARQKIFLASKVSGRSHRGWIVANREDPPGKEAHTRLSRDQILAACDASLRRLKTDYLDLYQLHWPERNTPTFGALDYQRSKDNDDDVSFDESVGAIGELIKAGKVKHWGISNENAVGVVKYLEAAKRLGVPPPVSIQNDFALVDRRFEQDGTAEACSPQSSGVKNGVSLLAYGALAGGTLSGKYLEGSKGDVSKSRHKLYPEFQSRYHSQGTMDAAADYIQAAAKHGLSGVDLAYGWAATREYMGSVIIGATTMVQLKANVEAFEKEVPKELLEEVERINLKHERPYFRGSERLGRNMPPPEKKEL</sequence>
<feature type="chain" id="PRO_5031152976" description="NADP-dependent oxidoreductase domain-containing protein" evidence="1">
    <location>
        <begin position="27"/>
        <end position="389"/>
    </location>
</feature>
<feature type="signal peptide" evidence="1">
    <location>
        <begin position="1"/>
        <end position="26"/>
    </location>
</feature>
<evidence type="ECO:0000313" key="3">
    <source>
        <dbReference type="EMBL" id="CAD8796412.1"/>
    </source>
</evidence>
<gene>
    <name evidence="3" type="ORF">HTEP1355_LOCUS10052</name>
</gene>
<dbReference type="InterPro" id="IPR050523">
    <property type="entry name" value="AKR_Detox_Biosynth"/>
</dbReference>